<reference evidence="2 3" key="1">
    <citation type="submission" date="2019-01" db="EMBL/GenBank/DDBJ databases">
        <title>Hymenobacter humicola sp. nov., isolated from soils in Antarctica.</title>
        <authorList>
            <person name="Sedlacek I."/>
            <person name="Holochova P."/>
            <person name="Kralova S."/>
            <person name="Pantucek R."/>
            <person name="Stankova E."/>
            <person name="Vrbovska V."/>
            <person name="Kristofova L."/>
            <person name="Svec P."/>
            <person name="Busse H.-J."/>
        </authorList>
    </citation>
    <scope>NUCLEOTIDE SEQUENCE [LARGE SCALE GENOMIC DNA]</scope>
    <source>
        <strain evidence="2 3">CCM 8852</strain>
    </source>
</reference>
<dbReference type="CDD" id="cd00093">
    <property type="entry name" value="HTH_XRE"/>
    <property type="match status" value="1"/>
</dbReference>
<evidence type="ECO:0000259" key="1">
    <source>
        <dbReference type="PROSITE" id="PS50943"/>
    </source>
</evidence>
<dbReference type="AlphaFoldDB" id="A0A418QXF1"/>
<organism evidence="2 3">
    <name type="scientific">Hymenobacter rubripertinctus</name>
    <dbReference type="NCBI Taxonomy" id="2029981"/>
    <lineage>
        <taxon>Bacteria</taxon>
        <taxon>Pseudomonadati</taxon>
        <taxon>Bacteroidota</taxon>
        <taxon>Cytophagia</taxon>
        <taxon>Cytophagales</taxon>
        <taxon>Hymenobacteraceae</taxon>
        <taxon>Hymenobacter</taxon>
    </lineage>
</organism>
<evidence type="ECO:0000313" key="3">
    <source>
        <dbReference type="Proteomes" id="UP000284250"/>
    </source>
</evidence>
<dbReference type="InterPro" id="IPR001387">
    <property type="entry name" value="Cro/C1-type_HTH"/>
</dbReference>
<dbReference type="SUPFAM" id="SSF47413">
    <property type="entry name" value="lambda repressor-like DNA-binding domains"/>
    <property type="match status" value="1"/>
</dbReference>
<dbReference type="Proteomes" id="UP000284250">
    <property type="component" value="Unassembled WGS sequence"/>
</dbReference>
<dbReference type="GO" id="GO:0003677">
    <property type="term" value="F:DNA binding"/>
    <property type="evidence" value="ECO:0007669"/>
    <property type="project" value="InterPro"/>
</dbReference>
<dbReference type="PROSITE" id="PS50943">
    <property type="entry name" value="HTH_CROC1"/>
    <property type="match status" value="1"/>
</dbReference>
<sequence>MSRPLPSGTLEAAVRAHFGLSQEELGRYLGLTRAQVAHLEAGRRRATPQADARLRLLARLLPPPEGTGPVAPAFAARPPAEAPALLLPDFGPLPAAPLRRRQRQVLAQAARLRWTLHRGSKGLALQQRRAWGLAELRAALPPPTADAAEQAHCARWLATLAADVAALAPTPAAAAARALAVLRLLALDGESAALARLLEKG</sequence>
<comment type="caution">
    <text evidence="2">The sequence shown here is derived from an EMBL/GenBank/DDBJ whole genome shotgun (WGS) entry which is preliminary data.</text>
</comment>
<dbReference type="RefSeq" id="WP_119655964.1">
    <property type="nucleotide sequence ID" value="NZ_JBHUOI010000010.1"/>
</dbReference>
<protein>
    <submittedName>
        <fullName evidence="2">XRE family transcriptional regulator</fullName>
    </submittedName>
</protein>
<keyword evidence="3" id="KW-1185">Reference proteome</keyword>
<proteinExistence type="predicted"/>
<feature type="domain" description="HTH cro/C1-type" evidence="1">
    <location>
        <begin position="15"/>
        <end position="49"/>
    </location>
</feature>
<accession>A0A418QXF1</accession>
<name>A0A418QXF1_9BACT</name>
<dbReference type="Gene3D" id="1.10.260.40">
    <property type="entry name" value="lambda repressor-like DNA-binding domains"/>
    <property type="match status" value="1"/>
</dbReference>
<dbReference type="OrthoDB" id="887376at2"/>
<dbReference type="EMBL" id="QYCN01000015">
    <property type="protein sequence ID" value="RIY09819.1"/>
    <property type="molecule type" value="Genomic_DNA"/>
</dbReference>
<evidence type="ECO:0000313" key="2">
    <source>
        <dbReference type="EMBL" id="RIY09819.1"/>
    </source>
</evidence>
<dbReference type="InterPro" id="IPR010982">
    <property type="entry name" value="Lambda_DNA-bd_dom_sf"/>
</dbReference>
<dbReference type="Pfam" id="PF01381">
    <property type="entry name" value="HTH_3"/>
    <property type="match status" value="1"/>
</dbReference>
<gene>
    <name evidence="2" type="ORF">D0T11_11660</name>
</gene>